<dbReference type="InterPro" id="IPR032675">
    <property type="entry name" value="LRR_dom_sf"/>
</dbReference>
<keyword evidence="2" id="KW-0677">Repeat</keyword>
<dbReference type="PANTHER" id="PTHR48051:SF42">
    <property type="entry name" value="LEUCINE-RICH REPEAT-CONTAINING PROTEIN 18-LIKE"/>
    <property type="match status" value="1"/>
</dbReference>
<feature type="compositionally biased region" description="Polar residues" evidence="3">
    <location>
        <begin position="196"/>
        <end position="214"/>
    </location>
</feature>
<dbReference type="PANTHER" id="PTHR48051">
    <property type="match status" value="1"/>
</dbReference>
<name>A0A151J1J9_9HYME</name>
<proteinExistence type="predicted"/>
<dbReference type="InterPro" id="IPR050216">
    <property type="entry name" value="LRR_domain-containing"/>
</dbReference>
<dbReference type="SUPFAM" id="SSF52058">
    <property type="entry name" value="L domain-like"/>
    <property type="match status" value="1"/>
</dbReference>
<gene>
    <name evidence="5" type="ORF">ALC57_12018</name>
</gene>
<feature type="transmembrane region" description="Helical" evidence="4">
    <location>
        <begin position="245"/>
        <end position="265"/>
    </location>
</feature>
<dbReference type="InterPro" id="IPR003591">
    <property type="entry name" value="Leu-rich_rpt_typical-subtyp"/>
</dbReference>
<feature type="region of interest" description="Disordered" evidence="3">
    <location>
        <begin position="165"/>
        <end position="214"/>
    </location>
</feature>
<dbReference type="AlphaFoldDB" id="A0A151J1J9"/>
<dbReference type="PROSITE" id="PS51450">
    <property type="entry name" value="LRR"/>
    <property type="match status" value="1"/>
</dbReference>
<accession>A0A151J1J9</accession>
<evidence type="ECO:0000313" key="5">
    <source>
        <dbReference type="EMBL" id="KYN15721.1"/>
    </source>
</evidence>
<dbReference type="InterPro" id="IPR001611">
    <property type="entry name" value="Leu-rich_rpt"/>
</dbReference>
<evidence type="ECO:0000256" key="1">
    <source>
        <dbReference type="ARBA" id="ARBA00022614"/>
    </source>
</evidence>
<dbReference type="EMBL" id="KQ980514">
    <property type="protein sequence ID" value="KYN15721.1"/>
    <property type="molecule type" value="Genomic_DNA"/>
</dbReference>
<dbReference type="KEGG" id="tcz:108764754"/>
<reference evidence="5 6" key="1">
    <citation type="submission" date="2015-09" db="EMBL/GenBank/DDBJ databases">
        <title>Trachymyrmex cornetzi WGS genome.</title>
        <authorList>
            <person name="Nygaard S."/>
            <person name="Hu H."/>
            <person name="Boomsma J."/>
            <person name="Zhang G."/>
        </authorList>
    </citation>
    <scope>NUCLEOTIDE SEQUENCE [LARGE SCALE GENOMIC DNA]</scope>
    <source>
        <strain evidence="5">Tcor2-1</strain>
        <tissue evidence="5">Whole body</tissue>
    </source>
</reference>
<sequence length="334" mass="37943">MTVKLKLKDVKDKLKEDALDLSLCDLEEVPVREIASLRKATNVNLSTNLLISLPATFVILKQIVKLDLSRNMLVELPDNFGEMTQLKHLDLYANKISRLPLSLSELKNLRWLDLKENPLTEAVASVAGPCSNMRECQACARNIVTYLSNVKLVIKEEKLRRLNNVTGDADKEMPSTKKENKKKKRKKDVEREKMNGNKTNSPTQSEGCLQDNSDSVRLTGSSNNASTHKSYKSTSTGLCRSFTCVIVWFFVISSLLTIAIVMLSWRYEQQTDTFLQNAQTLSGLPLKNYHRQTTDYLQRIIKSATEQIKSIIDVANDFYRKQFESGTSKEEKEL</sequence>
<dbReference type="Pfam" id="PF13855">
    <property type="entry name" value="LRR_8"/>
    <property type="match status" value="1"/>
</dbReference>
<dbReference type="STRING" id="471704.A0A151J1J9"/>
<evidence type="ECO:0000256" key="2">
    <source>
        <dbReference type="ARBA" id="ARBA00022737"/>
    </source>
</evidence>
<keyword evidence="4" id="KW-0472">Membrane</keyword>
<keyword evidence="4" id="KW-1133">Transmembrane helix</keyword>
<keyword evidence="1" id="KW-0433">Leucine-rich repeat</keyword>
<keyword evidence="6" id="KW-1185">Reference proteome</keyword>
<evidence type="ECO:0000313" key="6">
    <source>
        <dbReference type="Proteomes" id="UP000078492"/>
    </source>
</evidence>
<evidence type="ECO:0000256" key="3">
    <source>
        <dbReference type="SAM" id="MobiDB-lite"/>
    </source>
</evidence>
<dbReference type="SMART" id="SM00369">
    <property type="entry name" value="LRR_TYP"/>
    <property type="match status" value="2"/>
</dbReference>
<dbReference type="OrthoDB" id="1394818at2759"/>
<protein>
    <submittedName>
        <fullName evidence="5">Leucine-rich repeat-containing protein 59</fullName>
    </submittedName>
</protein>
<evidence type="ECO:0000256" key="4">
    <source>
        <dbReference type="SAM" id="Phobius"/>
    </source>
</evidence>
<organism evidence="5 6">
    <name type="scientific">Trachymyrmex cornetzi</name>
    <dbReference type="NCBI Taxonomy" id="471704"/>
    <lineage>
        <taxon>Eukaryota</taxon>
        <taxon>Metazoa</taxon>
        <taxon>Ecdysozoa</taxon>
        <taxon>Arthropoda</taxon>
        <taxon>Hexapoda</taxon>
        <taxon>Insecta</taxon>
        <taxon>Pterygota</taxon>
        <taxon>Neoptera</taxon>
        <taxon>Endopterygota</taxon>
        <taxon>Hymenoptera</taxon>
        <taxon>Apocrita</taxon>
        <taxon>Aculeata</taxon>
        <taxon>Formicoidea</taxon>
        <taxon>Formicidae</taxon>
        <taxon>Myrmicinae</taxon>
        <taxon>Trachymyrmex</taxon>
    </lineage>
</organism>
<dbReference type="Gene3D" id="3.80.10.10">
    <property type="entry name" value="Ribonuclease Inhibitor"/>
    <property type="match status" value="1"/>
</dbReference>
<feature type="compositionally biased region" description="Basic and acidic residues" evidence="3">
    <location>
        <begin position="168"/>
        <end position="178"/>
    </location>
</feature>
<dbReference type="Proteomes" id="UP000078492">
    <property type="component" value="Unassembled WGS sequence"/>
</dbReference>
<keyword evidence="4" id="KW-0812">Transmembrane</keyword>
<dbReference type="GO" id="GO:0005737">
    <property type="term" value="C:cytoplasm"/>
    <property type="evidence" value="ECO:0007669"/>
    <property type="project" value="TreeGrafter"/>
</dbReference>